<comment type="subcellular location">
    <subcellularLocation>
        <location evidence="2">Cell membrane</location>
        <topology evidence="2">Multi-pass membrane protein</topology>
    </subcellularLocation>
</comment>
<dbReference type="RefSeq" id="WP_011720373.1">
    <property type="nucleotide sequence ID" value="NC_008578.1"/>
</dbReference>
<dbReference type="EMBL" id="CP000481">
    <property type="protein sequence ID" value="ABK53310.1"/>
    <property type="molecule type" value="Genomic_DNA"/>
</dbReference>
<keyword evidence="11 18" id="KW-0812">Transmembrane</keyword>
<keyword evidence="12 18" id="KW-0548">Nucleotidyltransferase</keyword>
<feature type="transmembrane region" description="Helical" evidence="20">
    <location>
        <begin position="31"/>
        <end position="51"/>
    </location>
</feature>
<evidence type="ECO:0000256" key="6">
    <source>
        <dbReference type="ARBA" id="ARBA00012487"/>
    </source>
</evidence>
<dbReference type="InParanoid" id="A0LV50"/>
<feature type="region of interest" description="Disordered" evidence="19">
    <location>
        <begin position="1"/>
        <end position="25"/>
    </location>
</feature>
<dbReference type="GO" id="GO:0005886">
    <property type="term" value="C:plasma membrane"/>
    <property type="evidence" value="ECO:0007669"/>
    <property type="project" value="UniProtKB-SubCell"/>
</dbReference>
<evidence type="ECO:0000256" key="20">
    <source>
        <dbReference type="SAM" id="Phobius"/>
    </source>
</evidence>
<name>A0LV50_ACIC1</name>
<evidence type="ECO:0000256" key="14">
    <source>
        <dbReference type="ARBA" id="ARBA00023098"/>
    </source>
</evidence>
<feature type="transmembrane region" description="Helical" evidence="20">
    <location>
        <begin position="107"/>
        <end position="125"/>
    </location>
</feature>
<reference evidence="21 22" key="1">
    <citation type="journal article" date="2009" name="Genome Res.">
        <title>Complete genome of the cellulolytic thermophile Acidothermus cellulolyticus 11B provides insights into its ecophysiological and evolutionary adaptations.</title>
        <authorList>
            <person name="Barabote R.D."/>
            <person name="Xie G."/>
            <person name="Leu D.H."/>
            <person name="Normand P."/>
            <person name="Necsulea A."/>
            <person name="Daubin V."/>
            <person name="Medigue C."/>
            <person name="Adney W.S."/>
            <person name="Xu X.C."/>
            <person name="Lapidus A."/>
            <person name="Parales R.E."/>
            <person name="Detter C."/>
            <person name="Pujic P."/>
            <person name="Bruce D."/>
            <person name="Lavire C."/>
            <person name="Challacombe J.F."/>
            <person name="Brettin T.S."/>
            <person name="Berry A.M."/>
        </authorList>
    </citation>
    <scope>NUCLEOTIDE SEQUENCE [LARGE SCALE GENOMIC DNA]</scope>
    <source>
        <strain evidence="22">ATCC 43068 / DSM 8971 / 11B</strain>
    </source>
</reference>
<evidence type="ECO:0000256" key="7">
    <source>
        <dbReference type="ARBA" id="ARBA00019373"/>
    </source>
</evidence>
<keyword evidence="17" id="KW-1208">Phospholipid metabolism</keyword>
<dbReference type="PROSITE" id="PS01315">
    <property type="entry name" value="CDS"/>
    <property type="match status" value="1"/>
</dbReference>
<proteinExistence type="inferred from homology"/>
<dbReference type="Pfam" id="PF01148">
    <property type="entry name" value="CTP_transf_1"/>
    <property type="match status" value="1"/>
</dbReference>
<organism evidence="21 22">
    <name type="scientific">Acidothermus cellulolyticus (strain ATCC 43068 / DSM 8971 / 11B)</name>
    <dbReference type="NCBI Taxonomy" id="351607"/>
    <lineage>
        <taxon>Bacteria</taxon>
        <taxon>Bacillati</taxon>
        <taxon>Actinomycetota</taxon>
        <taxon>Actinomycetes</taxon>
        <taxon>Acidothermales</taxon>
        <taxon>Acidothermaceae</taxon>
        <taxon>Acidothermus</taxon>
    </lineage>
</organism>
<dbReference type="HOGENOM" id="CLU_037294_0_0_11"/>
<feature type="transmembrane region" description="Helical" evidence="20">
    <location>
        <begin position="228"/>
        <end position="248"/>
    </location>
</feature>
<dbReference type="OrthoDB" id="9799199at2"/>
<evidence type="ECO:0000256" key="16">
    <source>
        <dbReference type="ARBA" id="ARBA00023209"/>
    </source>
</evidence>
<evidence type="ECO:0000256" key="18">
    <source>
        <dbReference type="RuleBase" id="RU003938"/>
    </source>
</evidence>
<dbReference type="Proteomes" id="UP000008221">
    <property type="component" value="Chromosome"/>
</dbReference>
<evidence type="ECO:0000313" key="21">
    <source>
        <dbReference type="EMBL" id="ABK53310.1"/>
    </source>
</evidence>
<evidence type="ECO:0000256" key="3">
    <source>
        <dbReference type="ARBA" id="ARBA00005119"/>
    </source>
</evidence>
<feature type="transmembrane region" description="Helical" evidence="20">
    <location>
        <begin position="137"/>
        <end position="157"/>
    </location>
</feature>
<accession>A0LV50</accession>
<dbReference type="InterPro" id="IPR000374">
    <property type="entry name" value="PC_trans"/>
</dbReference>
<evidence type="ECO:0000256" key="4">
    <source>
        <dbReference type="ARBA" id="ARBA00005189"/>
    </source>
</evidence>
<dbReference type="PANTHER" id="PTHR46382:SF1">
    <property type="entry name" value="PHOSPHATIDATE CYTIDYLYLTRANSFERASE"/>
    <property type="match status" value="1"/>
</dbReference>
<evidence type="ECO:0000256" key="17">
    <source>
        <dbReference type="ARBA" id="ARBA00023264"/>
    </source>
</evidence>
<dbReference type="FunCoup" id="A0LV50">
    <property type="interactions" value="51"/>
</dbReference>
<evidence type="ECO:0000256" key="5">
    <source>
        <dbReference type="ARBA" id="ARBA00010185"/>
    </source>
</evidence>
<comment type="similarity">
    <text evidence="5 18">Belongs to the CDS family.</text>
</comment>
<dbReference type="EC" id="2.7.7.41" evidence="6 18"/>
<gene>
    <name evidence="21" type="ordered locus">Acel_1538</name>
</gene>
<feature type="transmembrane region" description="Helical" evidence="20">
    <location>
        <begin position="205"/>
        <end position="222"/>
    </location>
</feature>
<evidence type="ECO:0000256" key="1">
    <source>
        <dbReference type="ARBA" id="ARBA00001698"/>
    </source>
</evidence>
<evidence type="ECO:0000256" key="2">
    <source>
        <dbReference type="ARBA" id="ARBA00004651"/>
    </source>
</evidence>
<dbReference type="GO" id="GO:0016024">
    <property type="term" value="P:CDP-diacylglycerol biosynthetic process"/>
    <property type="evidence" value="ECO:0007669"/>
    <property type="project" value="UniProtKB-UniPathway"/>
</dbReference>
<dbReference type="eggNOG" id="COG4589">
    <property type="taxonomic scope" value="Bacteria"/>
</dbReference>
<evidence type="ECO:0000256" key="19">
    <source>
        <dbReference type="SAM" id="MobiDB-lite"/>
    </source>
</evidence>
<dbReference type="STRING" id="351607.Acel_1538"/>
<feature type="transmembrane region" description="Helical" evidence="20">
    <location>
        <begin position="268"/>
        <end position="290"/>
    </location>
</feature>
<keyword evidence="22" id="KW-1185">Reference proteome</keyword>
<dbReference type="AlphaFoldDB" id="A0LV50"/>
<protein>
    <recommendedName>
        <fullName evidence="7 18">Phosphatidate cytidylyltransferase</fullName>
        <ecNumber evidence="6 18">2.7.7.41</ecNumber>
    </recommendedName>
</protein>
<dbReference type="UniPathway" id="UPA00557">
    <property type="reaction ID" value="UER00614"/>
</dbReference>
<sequence length="291" mass="28930">MRAHASTAREPSAAEDSGSPRGGVTGRAGRNLPAAIGVGVGLGAVVLAALFFDVRVFTGLVGAAVVIGIAEITTTLRTTHRPHLPVIAAAAAGAAVVVAAYGVGAAGLGMAAGVLLTAGAAAAVVSGETSSAPWRLAHAGSVAYIAGCASCAVLLAVDRPAKVVLLLAVVAANDTAGYAVGVLAGRHRLAPRISPKKSWEGLGGSVAGGMLTAALLFATVLHRSWWQGVGFGAAVVAAATAGDLLESWVKRRLGVKDMGRLLPGHGGLLDRIDSILLAAPVAWALLGYLWP</sequence>
<keyword evidence="14" id="KW-0443">Lipid metabolism</keyword>
<evidence type="ECO:0000256" key="13">
    <source>
        <dbReference type="ARBA" id="ARBA00022989"/>
    </source>
</evidence>
<dbReference type="KEGG" id="ace:Acel_1538"/>
<comment type="pathway">
    <text evidence="3 18">Phospholipid metabolism; CDP-diacylglycerol biosynthesis; CDP-diacylglycerol from sn-glycerol 3-phosphate: step 3/3.</text>
</comment>
<keyword evidence="13 20" id="KW-1133">Transmembrane helix</keyword>
<evidence type="ECO:0000256" key="12">
    <source>
        <dbReference type="ARBA" id="ARBA00022695"/>
    </source>
</evidence>
<comment type="catalytic activity">
    <reaction evidence="1 18">
        <text>a 1,2-diacyl-sn-glycero-3-phosphate + CTP + H(+) = a CDP-1,2-diacyl-sn-glycerol + diphosphate</text>
        <dbReference type="Rhea" id="RHEA:16229"/>
        <dbReference type="ChEBI" id="CHEBI:15378"/>
        <dbReference type="ChEBI" id="CHEBI:33019"/>
        <dbReference type="ChEBI" id="CHEBI:37563"/>
        <dbReference type="ChEBI" id="CHEBI:58332"/>
        <dbReference type="ChEBI" id="CHEBI:58608"/>
        <dbReference type="EC" id="2.7.7.41"/>
    </reaction>
</comment>
<comment type="pathway">
    <text evidence="4">Lipid metabolism.</text>
</comment>
<keyword evidence="10 18" id="KW-0808">Transferase</keyword>
<evidence type="ECO:0000256" key="8">
    <source>
        <dbReference type="ARBA" id="ARBA00022475"/>
    </source>
</evidence>
<keyword evidence="8" id="KW-1003">Cell membrane</keyword>
<evidence type="ECO:0000256" key="9">
    <source>
        <dbReference type="ARBA" id="ARBA00022516"/>
    </source>
</evidence>
<feature type="transmembrane region" description="Helical" evidence="20">
    <location>
        <begin position="163"/>
        <end position="184"/>
    </location>
</feature>
<dbReference type="PANTHER" id="PTHR46382">
    <property type="entry name" value="PHOSPHATIDATE CYTIDYLYLTRANSFERASE"/>
    <property type="match status" value="1"/>
</dbReference>
<dbReference type="GO" id="GO:0004605">
    <property type="term" value="F:phosphatidate cytidylyltransferase activity"/>
    <property type="evidence" value="ECO:0007669"/>
    <property type="project" value="UniProtKB-EC"/>
</dbReference>
<evidence type="ECO:0000256" key="10">
    <source>
        <dbReference type="ARBA" id="ARBA00022679"/>
    </source>
</evidence>
<evidence type="ECO:0000256" key="15">
    <source>
        <dbReference type="ARBA" id="ARBA00023136"/>
    </source>
</evidence>
<evidence type="ECO:0000313" key="22">
    <source>
        <dbReference type="Proteomes" id="UP000008221"/>
    </source>
</evidence>
<keyword evidence="15 20" id="KW-0472">Membrane</keyword>
<feature type="transmembrane region" description="Helical" evidence="20">
    <location>
        <begin position="57"/>
        <end position="76"/>
    </location>
</feature>
<keyword evidence="16" id="KW-0594">Phospholipid biosynthesis</keyword>
<evidence type="ECO:0000256" key="11">
    <source>
        <dbReference type="ARBA" id="ARBA00022692"/>
    </source>
</evidence>
<keyword evidence="9" id="KW-0444">Lipid biosynthesis</keyword>